<evidence type="ECO:0000259" key="7">
    <source>
        <dbReference type="PROSITE" id="PS51007"/>
    </source>
</evidence>
<gene>
    <name evidence="8" type="ORF">LZC94_36885</name>
</gene>
<evidence type="ECO:0000313" key="8">
    <source>
        <dbReference type="EMBL" id="WXB13407.1"/>
    </source>
</evidence>
<dbReference type="InterPro" id="IPR051395">
    <property type="entry name" value="Cytochrome_c_Peroxidase/MauG"/>
</dbReference>
<dbReference type="EMBL" id="CP089984">
    <property type="protein sequence ID" value="WXB13407.1"/>
    <property type="molecule type" value="Genomic_DNA"/>
</dbReference>
<accession>A0ABZ2LWM0</accession>
<dbReference type="PROSITE" id="PS51007">
    <property type="entry name" value="CYTC"/>
    <property type="match status" value="1"/>
</dbReference>
<dbReference type="InterPro" id="IPR009056">
    <property type="entry name" value="Cyt_c-like_dom"/>
</dbReference>
<name>A0ABZ2LWM0_9BACT</name>
<keyword evidence="1 6" id="KW-0349">Heme</keyword>
<keyword evidence="2 6" id="KW-0479">Metal-binding</keyword>
<evidence type="ECO:0000256" key="2">
    <source>
        <dbReference type="ARBA" id="ARBA00022723"/>
    </source>
</evidence>
<proteinExistence type="predicted"/>
<reference evidence="8 9" key="1">
    <citation type="submission" date="2021-12" db="EMBL/GenBank/DDBJ databases">
        <title>Discovery of the Pendulisporaceae a myxobacterial family with distinct sporulation behavior and unique specialized metabolism.</title>
        <authorList>
            <person name="Garcia R."/>
            <person name="Popoff A."/>
            <person name="Bader C.D."/>
            <person name="Loehr J."/>
            <person name="Walesch S."/>
            <person name="Walt C."/>
            <person name="Boldt J."/>
            <person name="Bunk B."/>
            <person name="Haeckl F.J.F.P.J."/>
            <person name="Gunesch A.P."/>
            <person name="Birkelbach J."/>
            <person name="Nuebel U."/>
            <person name="Pietschmann T."/>
            <person name="Bach T."/>
            <person name="Mueller R."/>
        </authorList>
    </citation>
    <scope>NUCLEOTIDE SEQUENCE [LARGE SCALE GENOMIC DNA]</scope>
    <source>
        <strain evidence="8 9">MSr11954</strain>
    </source>
</reference>
<dbReference type="Gene3D" id="1.10.760.10">
    <property type="entry name" value="Cytochrome c-like domain"/>
    <property type="match status" value="2"/>
</dbReference>
<dbReference type="InterPro" id="IPR036909">
    <property type="entry name" value="Cyt_c-like_dom_sf"/>
</dbReference>
<keyword evidence="5 6" id="KW-0408">Iron</keyword>
<feature type="domain" description="Cytochrome c" evidence="7">
    <location>
        <begin position="302"/>
        <end position="456"/>
    </location>
</feature>
<evidence type="ECO:0000313" key="9">
    <source>
        <dbReference type="Proteomes" id="UP001370348"/>
    </source>
</evidence>
<evidence type="ECO:0000256" key="4">
    <source>
        <dbReference type="ARBA" id="ARBA00023002"/>
    </source>
</evidence>
<evidence type="ECO:0000256" key="6">
    <source>
        <dbReference type="PROSITE-ProRule" id="PRU00433"/>
    </source>
</evidence>
<keyword evidence="9" id="KW-1185">Reference proteome</keyword>
<keyword evidence="4" id="KW-0560">Oxidoreductase</keyword>
<dbReference type="PANTHER" id="PTHR30600">
    <property type="entry name" value="CYTOCHROME C PEROXIDASE-RELATED"/>
    <property type="match status" value="1"/>
</dbReference>
<sequence>MPPPDAGSGPLLPILGAILNEFGQRADLALPDTNLASTDDTIKVLGTNGRHCQTCHPNDAEWTATPAQLQARFEKGKPHAFGLCPLPTNESASTNDQLEAVFRTLDGANSPLADVSTPAARRSAYSMLLSRAVFRIGLAVPADADFELVAVDDPYGFASAKELSLFRRILPMANLRFNTTVMWDGREDVQCATLRTSLHQQARNAVTGHAQGPIPAERDVALITHSELGLYTTQFSDFEAGRLTEGGARGGPRFLAKVPFYWGINAFGKVDPQGQPYNREIFSLYEAWRNLPGESDRDKARVQIAEGEQVFNSKTFTVRGVSGFNDELGRPQIRATCGSCHNTPNVGTNSESRLMDIGVSDAARRTADLPLYTFRKKGSKAIKRTSDPGQALITKKWAHMNRFKVPSLRALAGRPPYMHDGSAPSLAAAVDYHDQRFGIHFSAKEKADLIAFLSAL</sequence>
<evidence type="ECO:0000256" key="5">
    <source>
        <dbReference type="ARBA" id="ARBA00023004"/>
    </source>
</evidence>
<evidence type="ECO:0000256" key="1">
    <source>
        <dbReference type="ARBA" id="ARBA00022617"/>
    </source>
</evidence>
<evidence type="ECO:0000256" key="3">
    <source>
        <dbReference type="ARBA" id="ARBA00022729"/>
    </source>
</evidence>
<dbReference type="PANTHER" id="PTHR30600:SF10">
    <property type="entry name" value="BLL6722 PROTEIN"/>
    <property type="match status" value="1"/>
</dbReference>
<keyword evidence="3" id="KW-0732">Signal</keyword>
<dbReference type="RefSeq" id="WP_394823018.1">
    <property type="nucleotide sequence ID" value="NZ_CP089984.1"/>
</dbReference>
<dbReference type="SUPFAM" id="SSF46626">
    <property type="entry name" value="Cytochrome c"/>
    <property type="match status" value="1"/>
</dbReference>
<protein>
    <recommendedName>
        <fullName evidence="7">Cytochrome c domain-containing protein</fullName>
    </recommendedName>
</protein>
<organism evidence="8 9">
    <name type="scientific">Pendulispora albinea</name>
    <dbReference type="NCBI Taxonomy" id="2741071"/>
    <lineage>
        <taxon>Bacteria</taxon>
        <taxon>Pseudomonadati</taxon>
        <taxon>Myxococcota</taxon>
        <taxon>Myxococcia</taxon>
        <taxon>Myxococcales</taxon>
        <taxon>Sorangiineae</taxon>
        <taxon>Pendulisporaceae</taxon>
        <taxon>Pendulispora</taxon>
    </lineage>
</organism>
<dbReference type="Proteomes" id="UP001370348">
    <property type="component" value="Chromosome"/>
</dbReference>